<accession>A0ABT4QCP2</accession>
<sequence length="816" mass="89718">MLQAKARWNIGQPDEQAANRLAEALSLPPLLARLLVARGITDIEHAASFLHGGTDQTHDPFLLDGMDRAVERIRRALEHGERIRVYGDYDADGVSSTTLMVHLLRMLGASFDYYIPHRVHEGYGLNCPALDAARERNVSLIITVDTGISAVDEIAYANSLGLDVIVTDHHEPPESLPGAYALINPKKPGCPYPYKHLAGVGVALKLAQALLGRWPDELLEFAAIGTVADLMLLTGENRLIVKQGLERMRSTSNEGIKALLEVSGIAVKEVNASHIGFSLAPRINASGRLLSADSAVRLLTTDSGQEAEQLASELDLLNKERQRIVEEMTKQATAMVEARMEDGGLPEAIVLAHEEWNVGVIGIVASKLVDRFYRPTVILGIDKETNMAKGSARSINGFDMYKALCHCQDLMDHYGGHQMAAGMSLHRDRLAELQERMCRLAAEWLGPEDWIPMIQADMRCDWGDVGLESIRQLELLGPFGSGNPSPKFVFSGLSLKELRTMGKEQQHLKLSLKGGADEAAAAVDAVGFNKGALAEWISPHAALDVLGELSLNEWNGVRRPQIMMQDLKISEIQLFDWRGTPRPDRKLLELAGRLADHAGASAEPAAVMFFSGDEPKALANPAMPVGLWRSDPLGMPQPLNAWAREHAWEKARTVFMYYLPDSFTQLDGVMAQAAGVERIYAAFGGTEVDKMAGRLPDRDQFKSVYGLIAALRQGAMPFEGPEGFLGWVVRRTGLDPVSAAFIVRVFEELGFIRRHDPGYVLVPDAPKKDLAVSALYQARKGRPGVEQELLYSTAKELAKRLIEPKHRNLSFLEEIL</sequence>
<keyword evidence="5 10" id="KW-0269">Exonuclease</keyword>
<evidence type="ECO:0000256" key="3">
    <source>
        <dbReference type="ARBA" id="ARBA00022722"/>
    </source>
</evidence>
<dbReference type="EMBL" id="JAQAGZ010000013">
    <property type="protein sequence ID" value="MCZ8514621.1"/>
    <property type="molecule type" value="Genomic_DNA"/>
</dbReference>
<evidence type="ECO:0000256" key="1">
    <source>
        <dbReference type="ARBA" id="ARBA00005915"/>
    </source>
</evidence>
<dbReference type="PANTHER" id="PTHR30255">
    <property type="entry name" value="SINGLE-STRANDED-DNA-SPECIFIC EXONUCLEASE RECJ"/>
    <property type="match status" value="1"/>
</dbReference>
<feature type="domain" description="DHHA1" evidence="7">
    <location>
        <begin position="349"/>
        <end position="441"/>
    </location>
</feature>
<evidence type="ECO:0000313" key="11">
    <source>
        <dbReference type="Proteomes" id="UP001527882"/>
    </source>
</evidence>
<dbReference type="NCBIfam" id="TIGR00644">
    <property type="entry name" value="recJ"/>
    <property type="match status" value="1"/>
</dbReference>
<feature type="domain" description="Single-stranded-DNA-specific exonuclease RecJ C-terminal" evidence="8">
    <location>
        <begin position="573"/>
        <end position="799"/>
    </location>
</feature>
<evidence type="ECO:0000259" key="6">
    <source>
        <dbReference type="Pfam" id="PF01368"/>
    </source>
</evidence>
<comment type="caution">
    <text evidence="10">The sequence shown here is derived from an EMBL/GenBank/DDBJ whole genome shotgun (WGS) entry which is preliminary data.</text>
</comment>
<dbReference type="RefSeq" id="WP_269883149.1">
    <property type="nucleotide sequence ID" value="NZ_JAQAGZ010000013.1"/>
</dbReference>
<evidence type="ECO:0000259" key="7">
    <source>
        <dbReference type="Pfam" id="PF02272"/>
    </source>
</evidence>
<evidence type="ECO:0000256" key="5">
    <source>
        <dbReference type="ARBA" id="ARBA00022839"/>
    </source>
</evidence>
<dbReference type="Gene3D" id="3.90.1640.30">
    <property type="match status" value="1"/>
</dbReference>
<dbReference type="GO" id="GO:0004527">
    <property type="term" value="F:exonuclease activity"/>
    <property type="evidence" value="ECO:0007669"/>
    <property type="project" value="UniProtKB-KW"/>
</dbReference>
<dbReference type="Pfam" id="PF02272">
    <property type="entry name" value="DHHA1"/>
    <property type="match status" value="1"/>
</dbReference>
<name>A0ABT4QCP2_9BACL</name>
<dbReference type="InterPro" id="IPR051673">
    <property type="entry name" value="SSDNA_exonuclease_RecJ"/>
</dbReference>
<dbReference type="InterPro" id="IPR041122">
    <property type="entry name" value="RecJ_OB"/>
</dbReference>
<evidence type="ECO:0000256" key="4">
    <source>
        <dbReference type="ARBA" id="ARBA00022801"/>
    </source>
</evidence>
<organism evidence="10 11">
    <name type="scientific">Paenibacillus gyeongsangnamensis</name>
    <dbReference type="NCBI Taxonomy" id="3388067"/>
    <lineage>
        <taxon>Bacteria</taxon>
        <taxon>Bacillati</taxon>
        <taxon>Bacillota</taxon>
        <taxon>Bacilli</taxon>
        <taxon>Bacillales</taxon>
        <taxon>Paenibacillaceae</taxon>
        <taxon>Paenibacillus</taxon>
    </lineage>
</organism>
<dbReference type="InterPro" id="IPR001667">
    <property type="entry name" value="DDH_dom"/>
</dbReference>
<reference evidence="10 11" key="1">
    <citation type="submission" date="2022-12" db="EMBL/GenBank/DDBJ databases">
        <title>Draft genome sequence of Paenibacillus sp. dW9.</title>
        <authorList>
            <person name="Choi E.-W."/>
            <person name="Kim D.-U."/>
        </authorList>
    </citation>
    <scope>NUCLEOTIDE SEQUENCE [LARGE SCALE GENOMIC DNA]</scope>
    <source>
        <strain evidence="11">dW9</strain>
    </source>
</reference>
<dbReference type="SUPFAM" id="SSF64182">
    <property type="entry name" value="DHH phosphoesterases"/>
    <property type="match status" value="1"/>
</dbReference>
<feature type="domain" description="RecJ OB" evidence="9">
    <location>
        <begin position="457"/>
        <end position="566"/>
    </location>
</feature>
<evidence type="ECO:0000259" key="8">
    <source>
        <dbReference type="Pfam" id="PF10141"/>
    </source>
</evidence>
<dbReference type="Pfam" id="PF17768">
    <property type="entry name" value="RecJ_OB"/>
    <property type="match status" value="1"/>
</dbReference>
<dbReference type="PANTHER" id="PTHR30255:SF2">
    <property type="entry name" value="SINGLE-STRANDED-DNA-SPECIFIC EXONUCLEASE RECJ"/>
    <property type="match status" value="1"/>
</dbReference>
<dbReference type="Proteomes" id="UP001527882">
    <property type="component" value="Unassembled WGS sequence"/>
</dbReference>
<dbReference type="InterPro" id="IPR004610">
    <property type="entry name" value="RecJ"/>
</dbReference>
<proteinExistence type="inferred from homology"/>
<protein>
    <recommendedName>
        <fullName evidence="2">Single-stranded-DNA-specific exonuclease RecJ</fullName>
    </recommendedName>
</protein>
<comment type="similarity">
    <text evidence="1">Belongs to the RecJ family.</text>
</comment>
<feature type="domain" description="DDH" evidence="6">
    <location>
        <begin position="82"/>
        <end position="226"/>
    </location>
</feature>
<evidence type="ECO:0000256" key="2">
    <source>
        <dbReference type="ARBA" id="ARBA00019841"/>
    </source>
</evidence>
<gene>
    <name evidence="10" type="primary">recJ</name>
    <name evidence="10" type="ORF">O9H85_19775</name>
</gene>
<keyword evidence="3" id="KW-0540">Nuclease</keyword>
<dbReference type="Pfam" id="PF01368">
    <property type="entry name" value="DHH"/>
    <property type="match status" value="1"/>
</dbReference>
<keyword evidence="4" id="KW-0378">Hydrolase</keyword>
<dbReference type="Gene3D" id="3.10.310.30">
    <property type="match status" value="1"/>
</dbReference>
<evidence type="ECO:0000259" key="9">
    <source>
        <dbReference type="Pfam" id="PF17768"/>
    </source>
</evidence>
<dbReference type="InterPro" id="IPR038763">
    <property type="entry name" value="DHH_sf"/>
</dbReference>
<dbReference type="InterPro" id="IPR003156">
    <property type="entry name" value="DHHA1_dom"/>
</dbReference>
<keyword evidence="11" id="KW-1185">Reference proteome</keyword>
<dbReference type="Pfam" id="PF10141">
    <property type="entry name" value="ssDNA-exonuc_C"/>
    <property type="match status" value="1"/>
</dbReference>
<dbReference type="InterPro" id="IPR018779">
    <property type="entry name" value="RecJ_C"/>
</dbReference>
<evidence type="ECO:0000313" key="10">
    <source>
        <dbReference type="EMBL" id="MCZ8514621.1"/>
    </source>
</evidence>